<dbReference type="SUPFAM" id="SSF54211">
    <property type="entry name" value="Ribosomal protein S5 domain 2-like"/>
    <property type="match status" value="1"/>
</dbReference>
<dbReference type="SMART" id="SM00889">
    <property type="entry name" value="EFG_IV"/>
    <property type="match status" value="1"/>
</dbReference>
<feature type="domain" description="Tr-type G" evidence="17">
    <location>
        <begin position="17"/>
        <end position="254"/>
    </location>
</feature>
<dbReference type="Gene3D" id="3.30.70.240">
    <property type="match status" value="1"/>
</dbReference>
<dbReference type="PANTHER" id="PTHR42908">
    <property type="entry name" value="TRANSLATION ELONGATION FACTOR-RELATED"/>
    <property type="match status" value="1"/>
</dbReference>
<keyword evidence="11" id="KW-0694">RNA-binding</keyword>
<dbReference type="EMBL" id="KE721344">
    <property type="protein sequence ID" value="ERF70313.1"/>
    <property type="molecule type" value="Genomic_DNA"/>
</dbReference>
<dbReference type="SUPFAM" id="SSF52540">
    <property type="entry name" value="P-loop containing nucleoside triphosphate hydrolases"/>
    <property type="match status" value="1"/>
</dbReference>
<dbReference type="CDD" id="cd01681">
    <property type="entry name" value="aeEF2_snRNP_like_IV"/>
    <property type="match status" value="1"/>
</dbReference>
<keyword evidence="5" id="KW-0251">Elongation factor</keyword>
<feature type="region of interest" description="Disordered" evidence="14">
    <location>
        <begin position="1006"/>
        <end position="1075"/>
    </location>
</feature>
<keyword evidence="12" id="KW-0862">Zinc</keyword>
<feature type="domain" description="C3H1-type" evidence="16">
    <location>
        <begin position="1129"/>
        <end position="1157"/>
    </location>
</feature>
<dbReference type="InterPro" id="IPR020568">
    <property type="entry name" value="Ribosomal_Su5_D2-typ_SF"/>
</dbReference>
<dbReference type="FunFam" id="2.40.30.10:FF:000010">
    <property type="entry name" value="Translation elongation factor 2"/>
    <property type="match status" value="1"/>
</dbReference>
<dbReference type="eggNOG" id="KOG0469">
    <property type="taxonomic scope" value="Eukaryota"/>
</dbReference>
<comment type="function">
    <text evidence="9">Catalyzes the GTP-dependent ribosomal translocation step during translation elongation. During this step, the ribosome changes from the pre-translocational (PRE) to the post-translocational (POST) state as the newly formed A-site-bound peptidyl-tRNA and P-site-bound deacylated tRNA move to the P and E sites, respectively. Catalyzes the coordinated movement of the two tRNA molecules, the mRNA and conformational changes in the ribosome.</text>
</comment>
<dbReference type="InterPro" id="IPR009000">
    <property type="entry name" value="Transl_B-barrel_sf"/>
</dbReference>
<evidence type="ECO:0000256" key="1">
    <source>
        <dbReference type="ARBA" id="ARBA00004496"/>
    </source>
</evidence>
<dbReference type="GO" id="GO:1990904">
    <property type="term" value="C:ribonucleoprotein complex"/>
    <property type="evidence" value="ECO:0007669"/>
    <property type="project" value="TreeGrafter"/>
</dbReference>
<dbReference type="eggNOG" id="KOG2135">
    <property type="taxonomic scope" value="Eukaryota"/>
</dbReference>
<dbReference type="Gene3D" id="3.30.70.330">
    <property type="match status" value="1"/>
</dbReference>
<dbReference type="SUPFAM" id="SSF54928">
    <property type="entry name" value="RNA-binding domain, RBD"/>
    <property type="match status" value="1"/>
</dbReference>
<keyword evidence="3" id="KW-0963">Cytoplasm</keyword>
<dbReference type="InterPro" id="IPR000571">
    <property type="entry name" value="Znf_CCCH"/>
</dbReference>
<evidence type="ECO:0000259" key="17">
    <source>
        <dbReference type="PROSITE" id="PS51722"/>
    </source>
</evidence>
<dbReference type="CDD" id="cd16261">
    <property type="entry name" value="EF2_snRNP_III"/>
    <property type="match status" value="1"/>
</dbReference>
<name>U1GE05_ENDPU</name>
<dbReference type="Pfam" id="PF00009">
    <property type="entry name" value="GTP_EFTU"/>
    <property type="match status" value="1"/>
</dbReference>
<dbReference type="InterPro" id="IPR012677">
    <property type="entry name" value="Nucleotide-bd_a/b_plait_sf"/>
</dbReference>
<dbReference type="Pfam" id="PF03144">
    <property type="entry name" value="GTP_EFTU_D2"/>
    <property type="match status" value="1"/>
</dbReference>
<dbReference type="HOGENOM" id="CLU_002573_0_0_1"/>
<sequence length="1619" mass="179959">MVNFTVDEIRQLMDRPANIRNMSVIAHVDHGKSTLTDSLVQRAGIISASKAGEARFTDTRQDEQDRCITIKSTAISLYAHLPDEEDLKDIPQKVDGNEFLINLIDSPGHVDFSSEVTAALRVTDGALVVVDCVEGVCVQTETVLRQALGERIKPVVIINKVDRALLELQVEKEDLYQSFSRTIESVNVIIATYFDKALGDVQVYPYKGTVAFGSGLHGWAFTVRQFAVKYAKKFGVDKIKMMERLWGDNYFNPATKKWTKTGNHEGKELERAFNQFILDPIFKIFNAVKSSKKEEINTLVGKLNIKLTGEEKELEGKPLLKIIMRKFLPAADALLEMMVLHLPSPVTAQKYRAETLYEGPSDDEACIGIRDCDPKAPLMLYVSKMVPTSDKGRFYAFGRVFSGTVRSGLKVRIQGPNYTPGKKEDLFIKAIQRTILMMGRFIEPIEDVPAGNILGLVGVDQFLLKSGTLTTSDTAHNLKVMKFSVSPVVQRSVEVKNANDLPKLVEGLKRLSKSDPCVLTSINESGEHIVAGAGELHLEICLKDLEEDHAGVPLRVSDPVVSYRESVGAMSSMTALSKSPNKHNRLYVTAQPMEEELSKDIESGKIGPRDDFKARARILADEHGWDVTDARKIWCFGPDTTGANLLVDQTKAVQYLNEIKDSVVSGFQWATREGPIAEEPMRSVRFNIMDVTLHADAIHRGGGQIIPTARRVLYAATLLADPGILEPVFLVEIQVPEQAMGGIYGVLTRRRGHVFSEEQRPGTPLFNVKAYLPVNESFGFAADLRSNTGGQAFPQSVFDHWQILPGGSPLDVNTKPGQVVQTMRKRKGIKEIVPGYENFFADVVARKVASVRTIDDTTIHEHHERTGGANKGINIAPKHATASKVDSNSFAEKWVMMHLSTEQAGEVKAWMVKRLEDISDADPEILSDYIWAILQSDTSDEEIRKSAIENLEDFLKEHTVKFVDEIFDRYVPKPLPPTVSSAKSSVTSFNKQLAGGFPIQSYESGSFGNQKQADKFNTGRKRSYHDANSYGQDLHYGNGNGVSTKASRARRAPRDTRASGHTMSSQKYPSPAMSTSFPLLHAPAPPTPPPGFPAFDANNPMAALAIMQTMFPQMTGMLPPSPNGEQGFLGNKVRCHDYDTKGYCTLGSSCPFEHGNDPIIAPREDEYDPTRANFSMNGTKSRTPRASSRVQRTRETLGGLQHFDVKRNNRAAFSDFRLPPDKTFTTIVVEQIPEEYFEDVTVRDFFSQYGKVLEVSMKPYKRLAIVKYETHGAAKRAWESPKVVFDNRFVKVYWYRPELDNTKVMLDDVTTAKNADPTITTEAVDEEAFKELQNQKQRAYEERMRTKKAMEDARQDLIRRREDMAKEREALLRKLAIAEGHEPGQSNTNRSKPLWDGMVVDSPDPKIKALRDQLARMQDEARSLGIDPDAPSNAAPYSPSTAKRGGYGGPIRGGFAARAAYRGYGAPRGNYRGNGFVRGRDPSVKKLDNRPKSIAMSGVDFDTVKEENLRSYLTLMGPFEDIELDPQRTDSRIVVFAERWQAEQVMHGKSDIPGVGKVELSWVANTAYGSSAQATSAQEDVVLGDAGDNTRAFAEEAHQPRDDDLDVAGADDDDWGNIS</sequence>
<dbReference type="Gene3D" id="2.40.30.10">
    <property type="entry name" value="Translation factors"/>
    <property type="match status" value="1"/>
</dbReference>
<dbReference type="GeneID" id="19241297"/>
<keyword evidence="7" id="KW-0496">Mitochondrion</keyword>
<dbReference type="InterPro" id="IPR014721">
    <property type="entry name" value="Ribsml_uS5_D2-typ_fold_subgr"/>
</dbReference>
<dbReference type="InterPro" id="IPR035979">
    <property type="entry name" value="RBD_domain_sf"/>
</dbReference>
<dbReference type="CDD" id="cd03700">
    <property type="entry name" value="EF2_snRNP_like_II"/>
    <property type="match status" value="1"/>
</dbReference>
<dbReference type="InterPro" id="IPR002483">
    <property type="entry name" value="PWI_dom"/>
</dbReference>
<dbReference type="PROSITE" id="PS50102">
    <property type="entry name" value="RRM"/>
    <property type="match status" value="1"/>
</dbReference>
<evidence type="ECO:0000256" key="7">
    <source>
        <dbReference type="ARBA" id="ARBA00023128"/>
    </source>
</evidence>
<dbReference type="Gene3D" id="3.40.50.300">
    <property type="entry name" value="P-loop containing nucleotide triphosphate hydrolases"/>
    <property type="match status" value="1"/>
</dbReference>
<dbReference type="GO" id="GO:0005525">
    <property type="term" value="F:GTP binding"/>
    <property type="evidence" value="ECO:0007669"/>
    <property type="project" value="UniProtKB-KW"/>
</dbReference>
<proteinExistence type="predicted"/>
<dbReference type="CDD" id="cd04096">
    <property type="entry name" value="eEF2_snRNP_like_C"/>
    <property type="match status" value="1"/>
</dbReference>
<feature type="region of interest" description="Disordered" evidence="14">
    <location>
        <begin position="1586"/>
        <end position="1619"/>
    </location>
</feature>
<evidence type="ECO:0000256" key="5">
    <source>
        <dbReference type="ARBA" id="ARBA00022768"/>
    </source>
</evidence>
<feature type="zinc finger region" description="C3H1-type" evidence="12">
    <location>
        <begin position="1129"/>
        <end position="1157"/>
    </location>
</feature>
<dbReference type="SMART" id="SM00360">
    <property type="entry name" value="RRM"/>
    <property type="match status" value="1"/>
</dbReference>
<evidence type="ECO:0000256" key="11">
    <source>
        <dbReference type="PROSITE-ProRule" id="PRU00176"/>
    </source>
</evidence>
<evidence type="ECO:0000256" key="12">
    <source>
        <dbReference type="PROSITE-ProRule" id="PRU00723"/>
    </source>
</evidence>
<dbReference type="Pfam" id="PF14492">
    <property type="entry name" value="EFG_III"/>
    <property type="match status" value="1"/>
</dbReference>
<evidence type="ECO:0000256" key="4">
    <source>
        <dbReference type="ARBA" id="ARBA00022741"/>
    </source>
</evidence>
<dbReference type="NCBIfam" id="TIGR00231">
    <property type="entry name" value="small_GTP"/>
    <property type="match status" value="1"/>
</dbReference>
<feature type="compositionally biased region" description="Acidic residues" evidence="14">
    <location>
        <begin position="1603"/>
        <end position="1619"/>
    </location>
</feature>
<keyword evidence="12" id="KW-0479">Metal-binding</keyword>
<dbReference type="SMART" id="SM00838">
    <property type="entry name" value="EFG_C"/>
    <property type="match status" value="1"/>
</dbReference>
<dbReference type="Gene3D" id="3.30.230.10">
    <property type="match status" value="1"/>
</dbReference>
<dbReference type="GO" id="GO:0008270">
    <property type="term" value="F:zinc ion binding"/>
    <property type="evidence" value="ECO:0007669"/>
    <property type="project" value="UniProtKB-KW"/>
</dbReference>
<dbReference type="PANTHER" id="PTHR42908:SF10">
    <property type="entry name" value="EUKARYOTIC TRANSLATION ELONGATION FACTOR 2"/>
    <property type="match status" value="1"/>
</dbReference>
<feature type="compositionally biased region" description="Polar residues" evidence="14">
    <location>
        <begin position="1059"/>
        <end position="1075"/>
    </location>
</feature>
<evidence type="ECO:0000259" key="15">
    <source>
        <dbReference type="PROSITE" id="PS50102"/>
    </source>
</evidence>
<gene>
    <name evidence="18" type="ORF">EPUS_06354</name>
</gene>
<dbReference type="PRINTS" id="PR00315">
    <property type="entry name" value="ELONGATNFCT"/>
</dbReference>
<evidence type="ECO:0000256" key="10">
    <source>
        <dbReference type="ARBA" id="ARBA00043866"/>
    </source>
</evidence>
<evidence type="ECO:0000259" key="16">
    <source>
        <dbReference type="PROSITE" id="PS50103"/>
    </source>
</evidence>
<dbReference type="SUPFAM" id="SSF50447">
    <property type="entry name" value="Translation proteins"/>
    <property type="match status" value="1"/>
</dbReference>
<feature type="region of interest" description="Disordered" evidence="14">
    <location>
        <begin position="1414"/>
        <end position="1448"/>
    </location>
</feature>
<dbReference type="Pfam" id="PF00679">
    <property type="entry name" value="EFG_C"/>
    <property type="match status" value="1"/>
</dbReference>
<dbReference type="Pfam" id="PF00076">
    <property type="entry name" value="RRM_1"/>
    <property type="match status" value="1"/>
</dbReference>
<dbReference type="InterPro" id="IPR004161">
    <property type="entry name" value="EFTu-like_2"/>
</dbReference>
<dbReference type="Gene3D" id="1.20.1390.10">
    <property type="entry name" value="PWI domain"/>
    <property type="match status" value="1"/>
</dbReference>
<dbReference type="InterPro" id="IPR000640">
    <property type="entry name" value="EFG_V-like"/>
</dbReference>
<dbReference type="InterPro" id="IPR027417">
    <property type="entry name" value="P-loop_NTPase"/>
</dbReference>
<feature type="coiled-coil region" evidence="13">
    <location>
        <begin position="1329"/>
        <end position="1374"/>
    </location>
</feature>
<accession>U1GE05</accession>
<dbReference type="InterPro" id="IPR000795">
    <property type="entry name" value="T_Tr_GTP-bd_dom"/>
</dbReference>
<comment type="function">
    <text evidence="10">May be involved in the turnover of nuclear polyadenylated (pA+) RNA.</text>
</comment>
<keyword evidence="19" id="KW-1185">Reference proteome</keyword>
<dbReference type="InterPro" id="IPR031157">
    <property type="entry name" value="G_TR_CS"/>
</dbReference>
<dbReference type="InterPro" id="IPR005517">
    <property type="entry name" value="Transl_elong_EFG/EF2_IV"/>
</dbReference>
<dbReference type="FunFam" id="3.40.50.300:FF:000058">
    <property type="entry name" value="Translation elongation factor 2"/>
    <property type="match status" value="1"/>
</dbReference>
<evidence type="ECO:0000256" key="6">
    <source>
        <dbReference type="ARBA" id="ARBA00022917"/>
    </source>
</evidence>
<dbReference type="GO" id="GO:0043022">
    <property type="term" value="F:ribosome binding"/>
    <property type="evidence" value="ECO:0007669"/>
    <property type="project" value="TreeGrafter"/>
</dbReference>
<dbReference type="CDD" id="cd12257">
    <property type="entry name" value="RRM1_RBM26_like"/>
    <property type="match status" value="1"/>
</dbReference>
<dbReference type="InterPro" id="IPR041095">
    <property type="entry name" value="EFG_II"/>
</dbReference>
<dbReference type="RefSeq" id="XP_007804075.1">
    <property type="nucleotide sequence ID" value="XM_007805884.1"/>
</dbReference>
<dbReference type="Pfam" id="PF03764">
    <property type="entry name" value="EFG_IV"/>
    <property type="match status" value="1"/>
</dbReference>
<feature type="region of interest" description="Disordered" evidence="14">
    <location>
        <begin position="1376"/>
        <end position="1400"/>
    </location>
</feature>
<dbReference type="GO" id="GO:0003746">
    <property type="term" value="F:translation elongation factor activity"/>
    <property type="evidence" value="ECO:0007669"/>
    <property type="project" value="UniProtKB-KW"/>
</dbReference>
<dbReference type="PROSITE" id="PS00301">
    <property type="entry name" value="G_TR_1"/>
    <property type="match status" value="1"/>
</dbReference>
<dbReference type="SUPFAM" id="SSF54980">
    <property type="entry name" value="EF-G C-terminal domain-like"/>
    <property type="match status" value="2"/>
</dbReference>
<evidence type="ECO:0000313" key="18">
    <source>
        <dbReference type="EMBL" id="ERF70313.1"/>
    </source>
</evidence>
<dbReference type="GO" id="GO:0005829">
    <property type="term" value="C:cytosol"/>
    <property type="evidence" value="ECO:0007669"/>
    <property type="project" value="TreeGrafter"/>
</dbReference>
<dbReference type="PROSITE" id="PS50103">
    <property type="entry name" value="ZF_C3H1"/>
    <property type="match status" value="1"/>
</dbReference>
<evidence type="ECO:0000256" key="2">
    <source>
        <dbReference type="ARBA" id="ARBA00017891"/>
    </source>
</evidence>
<evidence type="ECO:0000256" key="8">
    <source>
        <dbReference type="ARBA" id="ARBA00023134"/>
    </source>
</evidence>
<keyword evidence="4" id="KW-0547">Nucleotide-binding</keyword>
<comment type="subcellular location">
    <subcellularLocation>
        <location evidence="1">Cytoplasm</location>
    </subcellularLocation>
</comment>
<evidence type="ECO:0000313" key="19">
    <source>
        <dbReference type="Proteomes" id="UP000019373"/>
    </source>
</evidence>
<dbReference type="FunFam" id="3.30.70.870:FF:000002">
    <property type="entry name" value="Translation elongation factor 2"/>
    <property type="match status" value="1"/>
</dbReference>
<keyword evidence="12" id="KW-0863">Zinc-finger</keyword>
<feature type="compositionally biased region" description="Basic and acidic residues" evidence="14">
    <location>
        <begin position="1593"/>
        <end position="1602"/>
    </location>
</feature>
<protein>
    <recommendedName>
        <fullName evidence="2">Elongation factor 2</fullName>
    </recommendedName>
</protein>
<feature type="domain" description="RRM" evidence="15">
    <location>
        <begin position="1225"/>
        <end position="1297"/>
    </location>
</feature>
<dbReference type="FunFam" id="3.30.70.240:FF:000003">
    <property type="entry name" value="Translation elongation factor 2"/>
    <property type="match status" value="1"/>
</dbReference>
<dbReference type="OMA" id="IHEHHER"/>
<dbReference type="GO" id="GO:0003924">
    <property type="term" value="F:GTPase activity"/>
    <property type="evidence" value="ECO:0007669"/>
    <property type="project" value="InterPro"/>
</dbReference>
<dbReference type="InterPro" id="IPR000504">
    <property type="entry name" value="RRM_dom"/>
</dbReference>
<reference evidence="19" key="1">
    <citation type="journal article" date="2014" name="BMC Genomics">
        <title>Genome characteristics reveal the impact of lichenization on lichen-forming fungus Endocarpon pusillum Hedwig (Verrucariales, Ascomycota).</title>
        <authorList>
            <person name="Wang Y.-Y."/>
            <person name="Liu B."/>
            <person name="Zhang X.-Y."/>
            <person name="Zhou Q.-M."/>
            <person name="Zhang T."/>
            <person name="Li H."/>
            <person name="Yu Y.-F."/>
            <person name="Zhang X.-L."/>
            <person name="Hao X.-Y."/>
            <person name="Wang M."/>
            <person name="Wang L."/>
            <person name="Wei J.-C."/>
        </authorList>
    </citation>
    <scope>NUCLEOTIDE SEQUENCE [LARGE SCALE GENOMIC DNA]</scope>
    <source>
        <strain evidence="19">Z07020 / HMAS-L-300199</strain>
    </source>
</reference>
<dbReference type="CDD" id="cd01885">
    <property type="entry name" value="EF2"/>
    <property type="match status" value="1"/>
</dbReference>
<evidence type="ECO:0000256" key="14">
    <source>
        <dbReference type="SAM" id="MobiDB-lite"/>
    </source>
</evidence>
<keyword evidence="6" id="KW-0648">Protein biosynthesis</keyword>
<dbReference type="InterPro" id="IPR005225">
    <property type="entry name" value="Small_GTP-bd"/>
</dbReference>
<dbReference type="Proteomes" id="UP000019373">
    <property type="component" value="Unassembled WGS sequence"/>
</dbReference>
<evidence type="ECO:0000256" key="3">
    <source>
        <dbReference type="ARBA" id="ARBA00022490"/>
    </source>
</evidence>
<keyword evidence="8" id="KW-0342">GTP-binding</keyword>
<dbReference type="Gene3D" id="3.30.70.870">
    <property type="entry name" value="Elongation Factor G (Translational Gtpase), domain 3"/>
    <property type="match status" value="1"/>
</dbReference>
<dbReference type="FunFam" id="3.30.230.10:FF:000006">
    <property type="entry name" value="Translation elongation factor 2"/>
    <property type="match status" value="1"/>
</dbReference>
<keyword evidence="13" id="KW-0175">Coiled coil</keyword>
<evidence type="ECO:0000256" key="9">
    <source>
        <dbReference type="ARBA" id="ARBA00024731"/>
    </source>
</evidence>
<evidence type="ECO:0000256" key="13">
    <source>
        <dbReference type="SAM" id="Coils"/>
    </source>
</evidence>
<dbReference type="OrthoDB" id="364892at2759"/>
<dbReference type="GO" id="GO:0003723">
    <property type="term" value="F:RNA binding"/>
    <property type="evidence" value="ECO:0007669"/>
    <property type="project" value="UniProtKB-UniRule"/>
</dbReference>
<dbReference type="Pfam" id="PF01480">
    <property type="entry name" value="PWI"/>
    <property type="match status" value="1"/>
</dbReference>
<organism evidence="18 19">
    <name type="scientific">Endocarpon pusillum (strain Z07020 / HMAS-L-300199)</name>
    <name type="common">Lichen-forming fungus</name>
    <dbReference type="NCBI Taxonomy" id="1263415"/>
    <lineage>
        <taxon>Eukaryota</taxon>
        <taxon>Fungi</taxon>
        <taxon>Dikarya</taxon>
        <taxon>Ascomycota</taxon>
        <taxon>Pezizomycotina</taxon>
        <taxon>Eurotiomycetes</taxon>
        <taxon>Chaetothyriomycetidae</taxon>
        <taxon>Verrucariales</taxon>
        <taxon>Verrucariaceae</taxon>
        <taxon>Endocarpon</taxon>
    </lineage>
</organism>
<dbReference type="InterPro" id="IPR035647">
    <property type="entry name" value="EFG_III/V"/>
</dbReference>
<dbReference type="PROSITE" id="PS51722">
    <property type="entry name" value="G_TR_2"/>
    <property type="match status" value="1"/>
</dbReference>